<reference evidence="3 6" key="1">
    <citation type="journal article" date="2011" name="Nature">
        <title>The Medicago genome provides insight into the evolution of rhizobial symbioses.</title>
        <authorList>
            <person name="Young N.D."/>
            <person name="Debelle F."/>
            <person name="Oldroyd G.E."/>
            <person name="Geurts R."/>
            <person name="Cannon S.B."/>
            <person name="Udvardi M.K."/>
            <person name="Benedito V.A."/>
            <person name="Mayer K.F."/>
            <person name="Gouzy J."/>
            <person name="Schoof H."/>
            <person name="Van de Peer Y."/>
            <person name="Proost S."/>
            <person name="Cook D.R."/>
            <person name="Meyers B.C."/>
            <person name="Spannagl M."/>
            <person name="Cheung F."/>
            <person name="De Mita S."/>
            <person name="Krishnakumar V."/>
            <person name="Gundlach H."/>
            <person name="Zhou S."/>
            <person name="Mudge J."/>
            <person name="Bharti A.K."/>
            <person name="Murray J.D."/>
            <person name="Naoumkina M.A."/>
            <person name="Rosen B."/>
            <person name="Silverstein K.A."/>
            <person name="Tang H."/>
            <person name="Rombauts S."/>
            <person name="Zhao P.X."/>
            <person name="Zhou P."/>
            <person name="Barbe V."/>
            <person name="Bardou P."/>
            <person name="Bechner M."/>
            <person name="Bellec A."/>
            <person name="Berger A."/>
            <person name="Berges H."/>
            <person name="Bidwell S."/>
            <person name="Bisseling T."/>
            <person name="Choisne N."/>
            <person name="Couloux A."/>
            <person name="Denny R."/>
            <person name="Deshpande S."/>
            <person name="Dai X."/>
            <person name="Doyle J.J."/>
            <person name="Dudez A.M."/>
            <person name="Farmer A.D."/>
            <person name="Fouteau S."/>
            <person name="Franken C."/>
            <person name="Gibelin C."/>
            <person name="Gish J."/>
            <person name="Goldstein S."/>
            <person name="Gonzalez A.J."/>
            <person name="Green P.J."/>
            <person name="Hallab A."/>
            <person name="Hartog M."/>
            <person name="Hua A."/>
            <person name="Humphray S.J."/>
            <person name="Jeong D.H."/>
            <person name="Jing Y."/>
            <person name="Jocker A."/>
            <person name="Kenton S.M."/>
            <person name="Kim D.J."/>
            <person name="Klee K."/>
            <person name="Lai H."/>
            <person name="Lang C."/>
            <person name="Lin S."/>
            <person name="Macmil S.L."/>
            <person name="Magdelenat G."/>
            <person name="Matthews L."/>
            <person name="McCorrison J."/>
            <person name="Monaghan E.L."/>
            <person name="Mun J.H."/>
            <person name="Najar F.Z."/>
            <person name="Nicholson C."/>
            <person name="Noirot C."/>
            <person name="O'Bleness M."/>
            <person name="Paule C.R."/>
            <person name="Poulain J."/>
            <person name="Prion F."/>
            <person name="Qin B."/>
            <person name="Qu C."/>
            <person name="Retzel E.F."/>
            <person name="Riddle C."/>
            <person name="Sallet E."/>
            <person name="Samain S."/>
            <person name="Samson N."/>
            <person name="Sanders I."/>
            <person name="Saurat O."/>
            <person name="Scarpelli C."/>
            <person name="Schiex T."/>
            <person name="Segurens B."/>
            <person name="Severin A.J."/>
            <person name="Sherrier D.J."/>
            <person name="Shi R."/>
            <person name="Sims S."/>
            <person name="Singer S.R."/>
            <person name="Sinharoy S."/>
            <person name="Sterck L."/>
            <person name="Viollet A."/>
            <person name="Wang B.B."/>
            <person name="Wang K."/>
            <person name="Wang M."/>
            <person name="Wang X."/>
            <person name="Warfsmann J."/>
            <person name="Weissenbach J."/>
            <person name="White D.D."/>
            <person name="White J.D."/>
            <person name="Wiley G.B."/>
            <person name="Wincker P."/>
            <person name="Xing Y."/>
            <person name="Yang L."/>
            <person name="Yao Z."/>
            <person name="Ying F."/>
            <person name="Zhai J."/>
            <person name="Zhou L."/>
            <person name="Zuber A."/>
            <person name="Denarie J."/>
            <person name="Dixon R.A."/>
            <person name="May G.D."/>
            <person name="Schwartz D.C."/>
            <person name="Rogers J."/>
            <person name="Quetier F."/>
            <person name="Town C.D."/>
            <person name="Roe B.A."/>
        </authorList>
    </citation>
    <scope>NUCLEOTIDE SEQUENCE [LARGE SCALE GENOMIC DNA]</scope>
    <source>
        <strain evidence="3">A17</strain>
        <strain evidence="5 6">cv. Jemalong A17</strain>
    </source>
</reference>
<dbReference type="PANTHER" id="PTHR31672">
    <property type="entry name" value="BNACNNG10540D PROTEIN"/>
    <property type="match status" value="1"/>
</dbReference>
<dbReference type="SMART" id="SM00256">
    <property type="entry name" value="FBOX"/>
    <property type="match status" value="1"/>
</dbReference>
<organism evidence="3 6">
    <name type="scientific">Medicago truncatula</name>
    <name type="common">Barrel medic</name>
    <name type="synonym">Medicago tribuloides</name>
    <dbReference type="NCBI Taxonomy" id="3880"/>
    <lineage>
        <taxon>Eukaryota</taxon>
        <taxon>Viridiplantae</taxon>
        <taxon>Streptophyta</taxon>
        <taxon>Embryophyta</taxon>
        <taxon>Tracheophyta</taxon>
        <taxon>Spermatophyta</taxon>
        <taxon>Magnoliopsida</taxon>
        <taxon>eudicotyledons</taxon>
        <taxon>Gunneridae</taxon>
        <taxon>Pentapetalae</taxon>
        <taxon>rosids</taxon>
        <taxon>fabids</taxon>
        <taxon>Fabales</taxon>
        <taxon>Fabaceae</taxon>
        <taxon>Papilionoideae</taxon>
        <taxon>50 kb inversion clade</taxon>
        <taxon>NPAAA clade</taxon>
        <taxon>Hologalegina</taxon>
        <taxon>IRL clade</taxon>
        <taxon>Trifolieae</taxon>
        <taxon>Medicago</taxon>
    </lineage>
</organism>
<protein>
    <submittedName>
        <fullName evidence="3">F-box protein interaction domain protein</fullName>
    </submittedName>
    <submittedName>
        <fullName evidence="4">Putative F-box domain, galactose oxidase/kelch, beta-propeller, F-box associated interaction</fullName>
    </submittedName>
</protein>
<dbReference type="EnsemblPlants" id="AES91691">
    <property type="protein sequence ID" value="AES91691"/>
    <property type="gene ID" value="MTR_4g116330"/>
</dbReference>
<dbReference type="Proteomes" id="UP000265566">
    <property type="component" value="Chromosome 4"/>
</dbReference>
<feature type="domain" description="F-box" evidence="2">
    <location>
        <begin position="17"/>
        <end position="67"/>
    </location>
</feature>
<dbReference type="CDD" id="cd22157">
    <property type="entry name" value="F-box_AtFBW1-like"/>
    <property type="match status" value="1"/>
</dbReference>
<dbReference type="OrthoDB" id="591557at2759"/>
<accession>G7JGN1</accession>
<dbReference type="EMBL" id="CM001220">
    <property type="protein sequence ID" value="AES91691.2"/>
    <property type="molecule type" value="Genomic_DNA"/>
</dbReference>
<dbReference type="InterPro" id="IPR036047">
    <property type="entry name" value="F-box-like_dom_sf"/>
</dbReference>
<dbReference type="KEGG" id="mtr:11439269"/>
<keyword evidence="1" id="KW-0472">Membrane</keyword>
<gene>
    <name evidence="5" type="primary">11439269</name>
    <name evidence="3" type="ordered locus">MTR_4g116330</name>
    <name evidence="4" type="ORF">MtrunA17_Chr4g0065061</name>
</gene>
<dbReference type="AlphaFoldDB" id="G7JGN1"/>
<dbReference type="InterPro" id="IPR017451">
    <property type="entry name" value="F-box-assoc_interact_dom"/>
</dbReference>
<keyword evidence="1" id="KW-0812">Transmembrane</keyword>
<dbReference type="Proteomes" id="UP000002051">
    <property type="component" value="Chromosome 4"/>
</dbReference>
<dbReference type="PROSITE" id="PS50181">
    <property type="entry name" value="FBOX"/>
    <property type="match status" value="1"/>
</dbReference>
<dbReference type="PaxDb" id="3880-AES91691"/>
<evidence type="ECO:0000313" key="4">
    <source>
        <dbReference type="EMBL" id="RHN64061.1"/>
    </source>
</evidence>
<dbReference type="ExpressionAtlas" id="G7JGN1">
    <property type="expression patterns" value="differential"/>
</dbReference>
<reference evidence="7" key="4">
    <citation type="journal article" date="2018" name="Nat. Plants">
        <title>Whole-genome landscape of Medicago truncatula symbiotic genes.</title>
        <authorList>
            <person name="Pecrix Y."/>
            <person name="Staton S.E."/>
            <person name="Sallet E."/>
            <person name="Lelandais-Briere C."/>
            <person name="Moreau S."/>
            <person name="Carrere S."/>
            <person name="Blein T."/>
            <person name="Jardinaud M.F."/>
            <person name="Latrasse D."/>
            <person name="Zouine M."/>
            <person name="Zahm M."/>
            <person name="Kreplak J."/>
            <person name="Mayjonade B."/>
            <person name="Satge C."/>
            <person name="Perez M."/>
            <person name="Cauet S."/>
            <person name="Marande W."/>
            <person name="Chantry-Darmon C."/>
            <person name="Lopez-Roques C."/>
            <person name="Bouchez O."/>
            <person name="Berard A."/>
            <person name="Debelle F."/>
            <person name="Munos S."/>
            <person name="Bendahmane A."/>
            <person name="Berges H."/>
            <person name="Niebel A."/>
            <person name="Buitink J."/>
            <person name="Frugier F."/>
            <person name="Benhamed M."/>
            <person name="Crespi M."/>
            <person name="Gouzy J."/>
            <person name="Gamas P."/>
        </authorList>
    </citation>
    <scope>NUCLEOTIDE SEQUENCE [LARGE SCALE GENOMIC DNA]</scope>
    <source>
        <strain evidence="7">cv. Jemalong A17</strain>
    </source>
</reference>
<dbReference type="Gramene" id="rna26839">
    <property type="protein sequence ID" value="RHN64061.1"/>
    <property type="gene ID" value="gene26839"/>
</dbReference>
<evidence type="ECO:0000313" key="5">
    <source>
        <dbReference type="EnsemblPlants" id="AES91691"/>
    </source>
</evidence>
<dbReference type="NCBIfam" id="TIGR01640">
    <property type="entry name" value="F_box_assoc_1"/>
    <property type="match status" value="1"/>
</dbReference>
<dbReference type="PANTHER" id="PTHR31672:SF13">
    <property type="entry name" value="F-BOX PROTEIN CPR30-LIKE"/>
    <property type="match status" value="1"/>
</dbReference>
<dbReference type="SUPFAM" id="SSF50965">
    <property type="entry name" value="Galactose oxidase, central domain"/>
    <property type="match status" value="1"/>
</dbReference>
<reference evidence="4" key="5">
    <citation type="journal article" date="2018" name="Nat. Plants">
        <title>Whole-genome landscape of Medicago truncatula symbiotic genes.</title>
        <authorList>
            <person name="Pecrix Y."/>
            <person name="Gamas P."/>
            <person name="Carrere S."/>
        </authorList>
    </citation>
    <scope>NUCLEOTIDE SEQUENCE</scope>
    <source>
        <tissue evidence="4">Leaves</tissue>
    </source>
</reference>
<dbReference type="EMBL" id="PSQE01000004">
    <property type="protein sequence ID" value="RHN64061.1"/>
    <property type="molecule type" value="Genomic_DNA"/>
</dbReference>
<dbReference type="InterPro" id="IPR001810">
    <property type="entry name" value="F-box_dom"/>
</dbReference>
<dbReference type="STRING" id="3880.G7JGN1"/>
<dbReference type="InterPro" id="IPR050796">
    <property type="entry name" value="SCF_F-box_component"/>
</dbReference>
<reference evidence="3 6" key="2">
    <citation type="journal article" date="2014" name="BMC Genomics">
        <title>An improved genome release (version Mt4.0) for the model legume Medicago truncatula.</title>
        <authorList>
            <person name="Tang H."/>
            <person name="Krishnakumar V."/>
            <person name="Bidwell S."/>
            <person name="Rosen B."/>
            <person name="Chan A."/>
            <person name="Zhou S."/>
            <person name="Gentzbittel L."/>
            <person name="Childs K.L."/>
            <person name="Yandell M."/>
            <person name="Gundlach H."/>
            <person name="Mayer K.F."/>
            <person name="Schwartz D.C."/>
            <person name="Town C.D."/>
        </authorList>
    </citation>
    <scope>GENOME REANNOTATION</scope>
    <source>
        <strain evidence="5 6">cv. Jemalong A17</strain>
    </source>
</reference>
<proteinExistence type="predicted"/>
<dbReference type="InterPro" id="IPR011043">
    <property type="entry name" value="Gal_Oxase/kelch_b-propeller"/>
</dbReference>
<evidence type="ECO:0000256" key="1">
    <source>
        <dbReference type="SAM" id="Phobius"/>
    </source>
</evidence>
<evidence type="ECO:0000313" key="3">
    <source>
        <dbReference type="EMBL" id="AES91691.2"/>
    </source>
</evidence>
<dbReference type="Gene3D" id="1.20.1280.50">
    <property type="match status" value="1"/>
</dbReference>
<evidence type="ECO:0000313" key="6">
    <source>
        <dbReference type="Proteomes" id="UP000002051"/>
    </source>
</evidence>
<reference evidence="5" key="3">
    <citation type="submission" date="2015-04" db="UniProtKB">
        <authorList>
            <consortium name="EnsemblPlants"/>
        </authorList>
    </citation>
    <scope>IDENTIFICATION</scope>
    <source>
        <strain evidence="5">cv. Jemalong A17</strain>
    </source>
</reference>
<dbReference type="Pfam" id="PF07734">
    <property type="entry name" value="FBA_1"/>
    <property type="match status" value="1"/>
</dbReference>
<name>G7JGN1_MEDTR</name>
<keyword evidence="6" id="KW-1185">Reference proteome</keyword>
<dbReference type="Pfam" id="PF00646">
    <property type="entry name" value="F-box"/>
    <property type="match status" value="1"/>
</dbReference>
<evidence type="ECO:0000259" key="2">
    <source>
        <dbReference type="PROSITE" id="PS50181"/>
    </source>
</evidence>
<keyword evidence="1" id="KW-1133">Transmembrane helix</keyword>
<feature type="transmembrane region" description="Helical" evidence="1">
    <location>
        <begin position="20"/>
        <end position="37"/>
    </location>
</feature>
<evidence type="ECO:0000313" key="7">
    <source>
        <dbReference type="Proteomes" id="UP000265566"/>
    </source>
</evidence>
<dbReference type="SUPFAM" id="SSF81383">
    <property type="entry name" value="F-box domain"/>
    <property type="match status" value="1"/>
</dbReference>
<dbReference type="InterPro" id="IPR006527">
    <property type="entry name" value="F-box-assoc_dom_typ1"/>
</dbReference>
<accession>A0A0C3X619</accession>
<sequence>MRNSCREKRRTVKKKEEKTAPYLPLELIIQILLWLPVKSLLRFKCVCKSWFSLISDTHFANSHFQITAKHSRRVLFMLNHVPTTLSLDFEALHCDNAVSEIPNPIPNFVEPPCDSLDTNSSSCRGFIFLHNDPDLFIWNPSTRVYKQIPLSPNDSNSFHCLYGFGYDQLRDDYLVVSVTCQELMDYPCLRFFSLRDNTWKELEAAHSPYVLYASDNIVGSLFNGAIHWLVVRGDIKRQVIIAFDLMDRKLLEMPFPDGFHHTTDNCNLWVFGEFLSLWAVDWANERVEIWVMNEYKVHSSWTKTLVLPIDGIYTLSFYPICSTKNGDIVGTDGDIKLLKYNDRGQLLEHGSFWDGPLPFGSQVTVYTESLLSLPGDNVQA</sequence>